<feature type="non-terminal residue" evidence="1">
    <location>
        <position position="55"/>
    </location>
</feature>
<proteinExistence type="predicted"/>
<dbReference type="EMBL" id="CAJOBJ010205928">
    <property type="protein sequence ID" value="CAF4996816.1"/>
    <property type="molecule type" value="Genomic_DNA"/>
</dbReference>
<comment type="caution">
    <text evidence="1">The sequence shown here is derived from an EMBL/GenBank/DDBJ whole genome shotgun (WGS) entry which is preliminary data.</text>
</comment>
<name>A0A8S3DA20_9BILA</name>
<accession>A0A8S3DA20</accession>
<protein>
    <submittedName>
        <fullName evidence="1">Uncharacterized protein</fullName>
    </submittedName>
</protein>
<dbReference type="AlphaFoldDB" id="A0A8S3DA20"/>
<evidence type="ECO:0000313" key="2">
    <source>
        <dbReference type="Proteomes" id="UP000681720"/>
    </source>
</evidence>
<reference evidence="1" key="1">
    <citation type="submission" date="2021-02" db="EMBL/GenBank/DDBJ databases">
        <authorList>
            <person name="Nowell W R."/>
        </authorList>
    </citation>
    <scope>NUCLEOTIDE SEQUENCE</scope>
</reference>
<sequence>MAARCQISVGTTFRTIRDIIDARCRQKKSVHRLCPAIIEKRRSRAWRMYRRLSNE</sequence>
<organism evidence="1 2">
    <name type="scientific">Rotaria magnacalcarata</name>
    <dbReference type="NCBI Taxonomy" id="392030"/>
    <lineage>
        <taxon>Eukaryota</taxon>
        <taxon>Metazoa</taxon>
        <taxon>Spiralia</taxon>
        <taxon>Gnathifera</taxon>
        <taxon>Rotifera</taxon>
        <taxon>Eurotatoria</taxon>
        <taxon>Bdelloidea</taxon>
        <taxon>Philodinida</taxon>
        <taxon>Philodinidae</taxon>
        <taxon>Rotaria</taxon>
    </lineage>
</organism>
<gene>
    <name evidence="1" type="ORF">GIL414_LOCUS56997</name>
</gene>
<evidence type="ECO:0000313" key="1">
    <source>
        <dbReference type="EMBL" id="CAF4996816.1"/>
    </source>
</evidence>
<dbReference type="Proteomes" id="UP000681720">
    <property type="component" value="Unassembled WGS sequence"/>
</dbReference>